<dbReference type="AlphaFoldDB" id="A0A7D4Q2V5"/>
<sequence>MGLFDFLKPKDKGNNKNAFVKPSIEPDIKGGFDLKLSDFYTQTQSAQVISVKVSPDFYELFPEAKAPAETGDKLELKTAAINIVFWGQTVEVSFNPNDIPDNSEAFITQINKQLNWLIKNPEAVNEVIIRDLLQLKNDNWLNEDETPLTKESFLKSIRLTSIGFYEDTNFSLYYDDGDLFFGHTIIVEINAEREVQEASIAG</sequence>
<dbReference type="RefSeq" id="WP_173414557.1">
    <property type="nucleotide sequence ID" value="NZ_CP054139.1"/>
</dbReference>
<feature type="domain" description="DUF2262" evidence="1">
    <location>
        <begin position="82"/>
        <end position="200"/>
    </location>
</feature>
<accession>A0A7D4Q2V5</accession>
<dbReference type="InterPro" id="IPR019260">
    <property type="entry name" value="DUF2262"/>
</dbReference>
<reference evidence="2 3" key="1">
    <citation type="submission" date="2020-05" db="EMBL/GenBank/DDBJ databases">
        <title>Mucilaginibacter mali sp. nov.</title>
        <authorList>
            <person name="Kim H.S."/>
            <person name="Lee K.C."/>
            <person name="Suh M.K."/>
            <person name="Kim J.-S."/>
            <person name="Han K.-I."/>
            <person name="Eom M.K."/>
            <person name="Shin Y.K."/>
            <person name="Lee J.-S."/>
        </authorList>
    </citation>
    <scope>NUCLEOTIDE SEQUENCE [LARGE SCALE GENOMIC DNA]</scope>
    <source>
        <strain evidence="2 3">G2-14</strain>
    </source>
</reference>
<evidence type="ECO:0000259" key="1">
    <source>
        <dbReference type="Pfam" id="PF10020"/>
    </source>
</evidence>
<dbReference type="EMBL" id="CP054139">
    <property type="protein sequence ID" value="QKJ29867.1"/>
    <property type="molecule type" value="Genomic_DNA"/>
</dbReference>
<evidence type="ECO:0000313" key="2">
    <source>
        <dbReference type="EMBL" id="QKJ29867.1"/>
    </source>
</evidence>
<keyword evidence="3" id="KW-1185">Reference proteome</keyword>
<name>A0A7D4Q2V5_9SPHI</name>
<proteinExistence type="predicted"/>
<evidence type="ECO:0000313" key="3">
    <source>
        <dbReference type="Proteomes" id="UP000505355"/>
    </source>
</evidence>
<gene>
    <name evidence="2" type="ORF">HQ865_08895</name>
</gene>
<dbReference type="Proteomes" id="UP000505355">
    <property type="component" value="Chromosome"/>
</dbReference>
<protein>
    <submittedName>
        <fullName evidence="2">DUF2262 domain-containing protein</fullName>
    </submittedName>
</protein>
<organism evidence="2 3">
    <name type="scientific">Mucilaginibacter mali</name>
    <dbReference type="NCBI Taxonomy" id="2740462"/>
    <lineage>
        <taxon>Bacteria</taxon>
        <taxon>Pseudomonadati</taxon>
        <taxon>Bacteroidota</taxon>
        <taxon>Sphingobacteriia</taxon>
        <taxon>Sphingobacteriales</taxon>
        <taxon>Sphingobacteriaceae</taxon>
        <taxon>Mucilaginibacter</taxon>
    </lineage>
</organism>
<dbReference type="Pfam" id="PF10020">
    <property type="entry name" value="DUF2262"/>
    <property type="match status" value="1"/>
</dbReference>
<dbReference type="KEGG" id="mmab:HQ865_08895"/>